<dbReference type="Gene3D" id="3.30.200.20">
    <property type="entry name" value="Phosphorylase Kinase, domain 1"/>
    <property type="match status" value="1"/>
</dbReference>
<organism evidence="2 3">
    <name type="scientific">Quisquiliibacterium transsilvanicum</name>
    <dbReference type="NCBI Taxonomy" id="1549638"/>
    <lineage>
        <taxon>Bacteria</taxon>
        <taxon>Pseudomonadati</taxon>
        <taxon>Pseudomonadota</taxon>
        <taxon>Betaproteobacteria</taxon>
        <taxon>Burkholderiales</taxon>
        <taxon>Burkholderiaceae</taxon>
        <taxon>Quisquiliibacterium</taxon>
    </lineage>
</organism>
<keyword evidence="2" id="KW-0808">Transferase</keyword>
<dbReference type="RefSeq" id="WP_183963383.1">
    <property type="nucleotide sequence ID" value="NZ_BAABEW010000003.1"/>
</dbReference>
<dbReference type="SUPFAM" id="SSF56112">
    <property type="entry name" value="Protein kinase-like (PK-like)"/>
    <property type="match status" value="1"/>
</dbReference>
<sequence>MAGAQTESQALAAVEALRAGLARIAPKLVPGATGVPRLDRLSGGASQETWAFEVAAPGASGETSISKWILRRSPPGVDTRSSMGCGLEVEARLIGLASEAGVPVPGVGHVLTREDDIGIGFIMTRLAGETLPQKILKDPAFAPMLPGLAAQCGAALARIHGIELDRLPPLRTAPAAGEVAAYRERHRSYGVPKPVFELAFRWLERNMPAPKARLALVHGDFRHGNLMIGTDGLRGVLDWELAHLGDPMEDLGWICVNSWRFGRTDMPVGGFGTREQLFQAYEAAGGMRVNPEEVRFWEVLGTLKWGVMCEGMAAAFLAGERNVERAAIGRRSSETEIDLLNLLLPR</sequence>
<reference evidence="2 3" key="1">
    <citation type="submission" date="2020-08" db="EMBL/GenBank/DDBJ databases">
        <title>Genomic Encyclopedia of Type Strains, Phase IV (KMG-IV): sequencing the most valuable type-strain genomes for metagenomic binning, comparative biology and taxonomic classification.</title>
        <authorList>
            <person name="Goeker M."/>
        </authorList>
    </citation>
    <scope>NUCLEOTIDE SEQUENCE [LARGE SCALE GENOMIC DNA]</scope>
    <source>
        <strain evidence="2 3">DSM 29781</strain>
    </source>
</reference>
<dbReference type="CDD" id="cd05154">
    <property type="entry name" value="ACAD10_11_N-like"/>
    <property type="match status" value="1"/>
</dbReference>
<keyword evidence="2" id="KW-0418">Kinase</keyword>
<evidence type="ECO:0000313" key="2">
    <source>
        <dbReference type="EMBL" id="MBB5270190.1"/>
    </source>
</evidence>
<comment type="caution">
    <text evidence="2">The sequence shown here is derived from an EMBL/GenBank/DDBJ whole genome shotgun (WGS) entry which is preliminary data.</text>
</comment>
<evidence type="ECO:0000259" key="1">
    <source>
        <dbReference type="Pfam" id="PF01636"/>
    </source>
</evidence>
<dbReference type="PANTHER" id="PTHR21310:SF57">
    <property type="entry name" value="BLR2944 PROTEIN"/>
    <property type="match status" value="1"/>
</dbReference>
<dbReference type="InterPro" id="IPR041726">
    <property type="entry name" value="ACAD10_11_N"/>
</dbReference>
<dbReference type="GO" id="GO:0016301">
    <property type="term" value="F:kinase activity"/>
    <property type="evidence" value="ECO:0007669"/>
    <property type="project" value="UniProtKB-KW"/>
</dbReference>
<dbReference type="Proteomes" id="UP000532440">
    <property type="component" value="Unassembled WGS sequence"/>
</dbReference>
<dbReference type="Pfam" id="PF01636">
    <property type="entry name" value="APH"/>
    <property type="match status" value="1"/>
</dbReference>
<proteinExistence type="predicted"/>
<evidence type="ECO:0000313" key="3">
    <source>
        <dbReference type="Proteomes" id="UP000532440"/>
    </source>
</evidence>
<protein>
    <submittedName>
        <fullName evidence="2">Aminoglycoside phosphotransferase (APT) family kinase protein</fullName>
    </submittedName>
</protein>
<dbReference type="PANTHER" id="PTHR21310">
    <property type="entry name" value="AMINOGLYCOSIDE PHOSPHOTRANSFERASE-RELATED-RELATED"/>
    <property type="match status" value="1"/>
</dbReference>
<gene>
    <name evidence="2" type="ORF">HNQ70_000174</name>
</gene>
<dbReference type="InterPro" id="IPR051678">
    <property type="entry name" value="AGP_Transferase"/>
</dbReference>
<dbReference type="InterPro" id="IPR002575">
    <property type="entry name" value="Aminoglycoside_PTrfase"/>
</dbReference>
<feature type="domain" description="Aminoglycoside phosphotransferase" evidence="1">
    <location>
        <begin position="40"/>
        <end position="283"/>
    </location>
</feature>
<keyword evidence="3" id="KW-1185">Reference proteome</keyword>
<dbReference type="AlphaFoldDB" id="A0A7W8M7G3"/>
<dbReference type="Gene3D" id="3.90.1200.10">
    <property type="match status" value="1"/>
</dbReference>
<name>A0A7W8M7G3_9BURK</name>
<dbReference type="EMBL" id="JACHGB010000001">
    <property type="protein sequence ID" value="MBB5270190.1"/>
    <property type="molecule type" value="Genomic_DNA"/>
</dbReference>
<accession>A0A7W8M7G3</accession>
<dbReference type="InterPro" id="IPR011009">
    <property type="entry name" value="Kinase-like_dom_sf"/>
</dbReference>